<dbReference type="Pfam" id="PF07593">
    <property type="entry name" value="UnbV_ASPIC"/>
    <property type="match status" value="1"/>
</dbReference>
<dbReference type="Gene3D" id="2.130.10.130">
    <property type="entry name" value="Integrin alpha, N-terminal"/>
    <property type="match status" value="3"/>
</dbReference>
<organism evidence="4 5">
    <name type="scientific">Arcicella rosea</name>
    <dbReference type="NCBI Taxonomy" id="502909"/>
    <lineage>
        <taxon>Bacteria</taxon>
        <taxon>Pseudomonadati</taxon>
        <taxon>Bacteroidota</taxon>
        <taxon>Cytophagia</taxon>
        <taxon>Cytophagales</taxon>
        <taxon>Flectobacillaceae</taxon>
        <taxon>Arcicella</taxon>
    </lineage>
</organism>
<evidence type="ECO:0000313" key="5">
    <source>
        <dbReference type="Proteomes" id="UP000524404"/>
    </source>
</evidence>
<dbReference type="RefSeq" id="WP_184134356.1">
    <property type="nucleotide sequence ID" value="NZ_JACHKT010000016.1"/>
</dbReference>
<evidence type="ECO:0000313" key="4">
    <source>
        <dbReference type="EMBL" id="MBB6003743.1"/>
    </source>
</evidence>
<evidence type="ECO:0000259" key="3">
    <source>
        <dbReference type="Pfam" id="PF07593"/>
    </source>
</evidence>
<dbReference type="InterPro" id="IPR013517">
    <property type="entry name" value="FG-GAP"/>
</dbReference>
<dbReference type="AlphaFoldDB" id="A0A841ERU4"/>
<dbReference type="EMBL" id="JACHKT010000016">
    <property type="protein sequence ID" value="MBB6003743.1"/>
    <property type="molecule type" value="Genomic_DNA"/>
</dbReference>
<feature type="domain" description="ASPIC/UnbV" evidence="3">
    <location>
        <begin position="530"/>
        <end position="596"/>
    </location>
</feature>
<dbReference type="InterPro" id="IPR027039">
    <property type="entry name" value="Crtac1"/>
</dbReference>
<gene>
    <name evidence="4" type="ORF">HNP25_002402</name>
</gene>
<dbReference type="PANTHER" id="PTHR16026">
    <property type="entry name" value="CARTILAGE ACIDIC PROTEIN 1"/>
    <property type="match status" value="1"/>
</dbReference>
<feature type="signal peptide" evidence="2">
    <location>
        <begin position="1"/>
        <end position="19"/>
    </location>
</feature>
<protein>
    <recommendedName>
        <fullName evidence="3">ASPIC/UnbV domain-containing protein</fullName>
    </recommendedName>
</protein>
<evidence type="ECO:0000256" key="1">
    <source>
        <dbReference type="ARBA" id="ARBA00022729"/>
    </source>
</evidence>
<sequence length="1112" mass="124806">MQGLKRNILCLILSFTCWACQWSQSEKPLFTELSSAETGIDFQNTVTDTKDFNIYTYRNFYNGGGVAIGDINNDGWQDIYFTANMGKNKLYLNKGDGKFEDIAKKAGVEGTKAWSTGVTMADVNGDGWLDIYVCNSGDVKGDDKQNELFINNQNGTFSEKAEEYGLADKGLSTHASFFDYDQDGDLDVYILNNSYRPIGSFNLATIDRDTRDELGGDKLYRNDGGKFKDVSQEAHIYGSAIGFGLGLVVSDFNNDGWLDMYVCNDFFERDYLYINQHDGTFSEELTQQMPSISQASMGADAADLNHDALPELFVTEMLPKDEERLKTSMTFENWNKYQYNQKYGYHQQFTRNMLQLNNGANELSEGSFSEIGRFAGVEATDWSWGALMVDFDNDGWRDIYVSNGIYKDILNQDYLKFISSDAFAKTVISKDGVDYKKLIDIIPSKPIENYAFAGKADLAFEDKTKAWGLNKPSFSNGSAYGDLDNDGDLDLVVNNVNMPAFVYRNESNTVAEKGNFLKIQLKGKDKNTAAIGAKVIAFSAGKQYMVEQIPSRGFQSSVSNVLQIGLGKNAKIDSLLIRWPRGLLTKMYQVKVNQTLVFDEKTVSTFQQKQELNQQNITFWKDISKDFSADFSHQENTYSDFDDVPLLFHMLSTEGSHLAVGDVNGDGLEDVFIGTGKGFPAKLLQQKADGSFVQTNQRLWEMDKNAEDVDAVFFDADQDHDLDLYVASGGSEAEEQSNELSDRLYFNDGKGNFTKSFQFLPTIKFENSACVKPADFDQDGDIDLFVGIRAANRHYGLPQNGYFLQNNGKGLFSNITSKIAPTLNQIGLIRDAKWIDVDKDKQLDLVIVGEWMGVHIFKNSHGKFEDISEKLGLSNLKGWWNTIQSADLDNDGDEDLILGNHGLNSRFKASETKPIQLFVSDFDNNGFFEQILCTYNGEESYPLVLHQNITAQLPYLKTKYLKNESYKNQKINDLFTNEQLSKATKLEVNTLESIVLINQQKDGFKAQKLPYQAQLFPIYAIHVTDINHDKFPDLIVGGNLYEAKPEVGRYDAGRGLCLLGKGDGTFSVIPNKSAGIYVEGQIRDFKTLKVGKKEVLMIAKNGAKFQVFCKGK</sequence>
<proteinExistence type="predicted"/>
<feature type="chain" id="PRO_5032511017" description="ASPIC/UnbV domain-containing protein" evidence="2">
    <location>
        <begin position="20"/>
        <end position="1112"/>
    </location>
</feature>
<accession>A0A841ERU4</accession>
<dbReference type="SUPFAM" id="SSF69318">
    <property type="entry name" value="Integrin alpha N-terminal domain"/>
    <property type="match status" value="3"/>
</dbReference>
<comment type="caution">
    <text evidence="4">The sequence shown here is derived from an EMBL/GenBank/DDBJ whole genome shotgun (WGS) entry which is preliminary data.</text>
</comment>
<dbReference type="InterPro" id="IPR028994">
    <property type="entry name" value="Integrin_alpha_N"/>
</dbReference>
<keyword evidence="5" id="KW-1185">Reference proteome</keyword>
<dbReference type="PANTHER" id="PTHR16026:SF0">
    <property type="entry name" value="CARTILAGE ACIDIC PROTEIN 1"/>
    <property type="match status" value="1"/>
</dbReference>
<keyword evidence="1 2" id="KW-0732">Signal</keyword>
<dbReference type="Proteomes" id="UP000524404">
    <property type="component" value="Unassembled WGS sequence"/>
</dbReference>
<evidence type="ECO:0000256" key="2">
    <source>
        <dbReference type="SAM" id="SignalP"/>
    </source>
</evidence>
<dbReference type="Pfam" id="PF13517">
    <property type="entry name" value="FG-GAP_3"/>
    <property type="match status" value="6"/>
</dbReference>
<name>A0A841ERU4_9BACT</name>
<reference evidence="4 5" key="1">
    <citation type="submission" date="2020-08" db="EMBL/GenBank/DDBJ databases">
        <title>Functional genomics of gut bacteria from endangered species of beetles.</title>
        <authorList>
            <person name="Carlos-Shanley C."/>
        </authorList>
    </citation>
    <scope>NUCLEOTIDE SEQUENCE [LARGE SCALE GENOMIC DNA]</scope>
    <source>
        <strain evidence="4 5">S00070</strain>
    </source>
</reference>
<dbReference type="InterPro" id="IPR011519">
    <property type="entry name" value="UnbV_ASPIC"/>
</dbReference>